<organism evidence="3 4">
    <name type="scientific">Paenibacillus aurantiacus</name>
    <dbReference type="NCBI Taxonomy" id="1936118"/>
    <lineage>
        <taxon>Bacteria</taxon>
        <taxon>Bacillati</taxon>
        <taxon>Bacillota</taxon>
        <taxon>Bacilli</taxon>
        <taxon>Bacillales</taxon>
        <taxon>Paenibacillaceae</taxon>
        <taxon>Paenibacillus</taxon>
    </lineage>
</organism>
<accession>A0ABV5KQ13</accession>
<name>A0ABV5KQ13_9BACL</name>
<dbReference type="Proteomes" id="UP001589747">
    <property type="component" value="Unassembled WGS sequence"/>
</dbReference>
<keyword evidence="2" id="KW-0812">Transmembrane</keyword>
<feature type="region of interest" description="Disordered" evidence="1">
    <location>
        <begin position="98"/>
        <end position="127"/>
    </location>
</feature>
<keyword evidence="2" id="KW-1133">Transmembrane helix</keyword>
<dbReference type="InterPro" id="IPR052928">
    <property type="entry name" value="Desiccation-related_membrane"/>
</dbReference>
<evidence type="ECO:0000313" key="4">
    <source>
        <dbReference type="Proteomes" id="UP001589747"/>
    </source>
</evidence>
<dbReference type="EMBL" id="JBHMDO010000024">
    <property type="protein sequence ID" value="MFB9327310.1"/>
    <property type="molecule type" value="Genomic_DNA"/>
</dbReference>
<reference evidence="3 4" key="1">
    <citation type="submission" date="2024-09" db="EMBL/GenBank/DDBJ databases">
        <authorList>
            <person name="Sun Q."/>
            <person name="Mori K."/>
        </authorList>
    </citation>
    <scope>NUCLEOTIDE SEQUENCE [LARGE SCALE GENOMIC DNA]</scope>
    <source>
        <strain evidence="3 4">TISTR 2452</strain>
    </source>
</reference>
<keyword evidence="2" id="KW-0472">Membrane</keyword>
<dbReference type="RefSeq" id="WP_377495464.1">
    <property type="nucleotide sequence ID" value="NZ_JBHMDO010000024.1"/>
</dbReference>
<evidence type="ECO:0000313" key="3">
    <source>
        <dbReference type="EMBL" id="MFB9327310.1"/>
    </source>
</evidence>
<protein>
    <submittedName>
        <fullName evidence="3">YtxH domain-containing protein</fullName>
    </submittedName>
</protein>
<sequence>MAKNKANKGFLYGLLAGGVVGSVTALLFAPKSGRELRKDIADGAQQVGEQTVRIAGQVGESTTRLAKQVASGGAAIADKAKETTSNVIDSVRNWKRGEERSERLEVNQEVAAGQEENEEATERTTIS</sequence>
<keyword evidence="4" id="KW-1185">Reference proteome</keyword>
<evidence type="ECO:0000256" key="2">
    <source>
        <dbReference type="SAM" id="Phobius"/>
    </source>
</evidence>
<comment type="caution">
    <text evidence="3">The sequence shown here is derived from an EMBL/GenBank/DDBJ whole genome shotgun (WGS) entry which is preliminary data.</text>
</comment>
<feature type="transmembrane region" description="Helical" evidence="2">
    <location>
        <begin position="12"/>
        <end position="29"/>
    </location>
</feature>
<dbReference type="PANTHER" id="PTHR35792">
    <property type="entry name" value="GENERAL STRESS PROTEIN"/>
    <property type="match status" value="1"/>
</dbReference>
<dbReference type="PANTHER" id="PTHR35792:SF1">
    <property type="entry name" value="SLL0268 PROTEIN"/>
    <property type="match status" value="1"/>
</dbReference>
<gene>
    <name evidence="3" type="ORF">ACFFSY_15390</name>
</gene>
<dbReference type="InterPro" id="IPR024623">
    <property type="entry name" value="YtxH"/>
</dbReference>
<dbReference type="Pfam" id="PF12732">
    <property type="entry name" value="YtxH"/>
    <property type="match status" value="1"/>
</dbReference>
<proteinExistence type="predicted"/>
<evidence type="ECO:0000256" key="1">
    <source>
        <dbReference type="SAM" id="MobiDB-lite"/>
    </source>
</evidence>